<accession>A0A2G5CXG7</accession>
<dbReference type="AlphaFoldDB" id="A0A2G5CXG7"/>
<evidence type="ECO:0000256" key="5">
    <source>
        <dbReference type="SAM" id="MobiDB-lite"/>
    </source>
</evidence>
<dbReference type="SUPFAM" id="SSF53335">
    <property type="entry name" value="S-adenosyl-L-methionine-dependent methyltransferases"/>
    <property type="match status" value="2"/>
</dbReference>
<evidence type="ECO:0000313" key="7">
    <source>
        <dbReference type="EMBL" id="PIA35971.1"/>
    </source>
</evidence>
<comment type="similarity">
    <text evidence="1">Belongs to the methyltransferase superfamily.</text>
</comment>
<dbReference type="GO" id="GO:0032259">
    <property type="term" value="P:methylation"/>
    <property type="evidence" value="ECO:0007669"/>
    <property type="project" value="UniProtKB-KW"/>
</dbReference>
<keyword evidence="2" id="KW-0489">Methyltransferase</keyword>
<feature type="region of interest" description="Disordered" evidence="5">
    <location>
        <begin position="467"/>
        <end position="498"/>
    </location>
</feature>
<organism evidence="7 8">
    <name type="scientific">Aquilegia coerulea</name>
    <name type="common">Rocky mountain columbine</name>
    <dbReference type="NCBI Taxonomy" id="218851"/>
    <lineage>
        <taxon>Eukaryota</taxon>
        <taxon>Viridiplantae</taxon>
        <taxon>Streptophyta</taxon>
        <taxon>Embryophyta</taxon>
        <taxon>Tracheophyta</taxon>
        <taxon>Spermatophyta</taxon>
        <taxon>Magnoliopsida</taxon>
        <taxon>Ranunculales</taxon>
        <taxon>Ranunculaceae</taxon>
        <taxon>Thalictroideae</taxon>
        <taxon>Aquilegia</taxon>
    </lineage>
</organism>
<dbReference type="InterPro" id="IPR051419">
    <property type="entry name" value="Lys/N-term_MeTrsfase_sf"/>
</dbReference>
<feature type="domain" description="Methyltransferase type 11" evidence="6">
    <location>
        <begin position="70"/>
        <end position="170"/>
    </location>
</feature>
<evidence type="ECO:0000313" key="8">
    <source>
        <dbReference type="Proteomes" id="UP000230069"/>
    </source>
</evidence>
<dbReference type="PANTHER" id="PTHR12176:SF78">
    <property type="entry name" value="EEF1A LYSINE AND N-TERMINAL METHYLTRANSFERASE"/>
    <property type="match status" value="1"/>
</dbReference>
<reference evidence="7 8" key="1">
    <citation type="submission" date="2017-09" db="EMBL/GenBank/DDBJ databases">
        <title>WGS assembly of Aquilegia coerulea Goldsmith.</title>
        <authorList>
            <person name="Hodges S."/>
            <person name="Kramer E."/>
            <person name="Nordborg M."/>
            <person name="Tomkins J."/>
            <person name="Borevitz J."/>
            <person name="Derieg N."/>
            <person name="Yan J."/>
            <person name="Mihaltcheva S."/>
            <person name="Hayes R.D."/>
            <person name="Rokhsar D."/>
        </authorList>
    </citation>
    <scope>NUCLEOTIDE SEQUENCE [LARGE SCALE GENOMIC DNA]</scope>
    <source>
        <strain evidence="8">cv. Goldsmith</strain>
    </source>
</reference>
<dbReference type="FunFam" id="3.40.50.150:FF:000256">
    <property type="entry name" value="S-adenosyl-L-methionine-dependent methyltransferase superfamily protein"/>
    <property type="match status" value="1"/>
</dbReference>
<dbReference type="PANTHER" id="PTHR12176">
    <property type="entry name" value="SAM-DEPENDENT METHYLTRANSFERASE SUPERFAMILY PROTEIN"/>
    <property type="match status" value="1"/>
</dbReference>
<keyword evidence="3" id="KW-0808">Transferase</keyword>
<dbReference type="CDD" id="cd02440">
    <property type="entry name" value="AdoMet_MTases"/>
    <property type="match status" value="1"/>
</dbReference>
<evidence type="ECO:0000259" key="6">
    <source>
        <dbReference type="Pfam" id="PF08241"/>
    </source>
</evidence>
<name>A0A2G5CXG7_AQUCA</name>
<dbReference type="Proteomes" id="UP000230069">
    <property type="component" value="Unassembled WGS sequence"/>
</dbReference>
<dbReference type="InterPro" id="IPR013216">
    <property type="entry name" value="Methyltransf_11"/>
</dbReference>
<protein>
    <recommendedName>
        <fullName evidence="6">Methyltransferase type 11 domain-containing protein</fullName>
    </recommendedName>
</protein>
<dbReference type="InterPro" id="IPR029063">
    <property type="entry name" value="SAM-dependent_MTases_sf"/>
</dbReference>
<dbReference type="FunFam" id="3.40.50.150:FF:000211">
    <property type="entry name" value="Methyltransferase-like protein 13"/>
    <property type="match status" value="1"/>
</dbReference>
<feature type="region of interest" description="Disordered" evidence="5">
    <location>
        <begin position="625"/>
        <end position="645"/>
    </location>
</feature>
<proteinExistence type="inferred from homology"/>
<dbReference type="Gene3D" id="3.40.50.150">
    <property type="entry name" value="Vaccinia Virus protein VP39"/>
    <property type="match status" value="2"/>
</dbReference>
<evidence type="ECO:0000256" key="3">
    <source>
        <dbReference type="ARBA" id="ARBA00022679"/>
    </source>
</evidence>
<dbReference type="Pfam" id="PF08241">
    <property type="entry name" value="Methyltransf_11"/>
    <property type="match status" value="1"/>
</dbReference>
<dbReference type="InParanoid" id="A0A2G5CXG7"/>
<sequence length="778" mass="86587">MAKQSKSSGKEDLLETLGDFTSKENWDKFFSIRGSDDSFEWYADWPYLQDPLLSQLSNFKNEKSIQILIPGCGNSKLSENLYDSGFHGITNIDFSKVVISDMLRRNVRTRPDMRWRVMDMTHMQFADDTFDAVVDKGGLDALMEPELGPSLGTQYISEVKRVLKPGGKFTCLTLAESHVLGLLFSKFRFGWKMNVHVIPHKPSNKPSFRTFMVVVEKERSTMLHQIISSFDHSSLDCDINQRRGLIEALETENRTRSECSSGADILYSLEDLQLGAGGDLKQLIPGRRLQLFLGEEKQSNFSYKAVLLDAQQKAEEFNFHCGVLLVPENRTHEWIFTTEEGQWTVVESSKAARLIMVLLDSRHSHVGIDDIQKDLSPLVKNLAPGNHEDGPQIPFMMANDGIKQRNIVHQVTSATSGPIIVEDVIYEKADASPSGHTPSKDKGFRRLIFQRSLGLVQSEAFLCGEGSIQSNPGEMDRKKTNSISKSKKKLSQKRNSSSIPLVDESRKQLMVNHQSLASAYHMGIIGGFALIASTLQKMESSKRMAKTVIIGLGGGLLPMFLRLRMPCLSIEVVELDPVVVRLAKDYFGFVEDTQLRVHVADGIEFVKEVAKNTASCSANIKHETKDSVPNEKLSSSNGNNNSVVGDKESTKIDVLIVDVDSADSSSGMSCPHPDFVKESFLVSVKESLSEGGLFAVNLVSRSTAIRETVISRLKAVFRHLYSFQLEEDVNEVLFALPTDLCANNTADAGPKLRNLLKTAQAENGQPIAKIRKEMICLK</sequence>
<keyword evidence="8" id="KW-1185">Reference proteome</keyword>
<dbReference type="OrthoDB" id="411785at2759"/>
<dbReference type="EMBL" id="KZ305051">
    <property type="protein sequence ID" value="PIA35971.1"/>
    <property type="molecule type" value="Genomic_DNA"/>
</dbReference>
<evidence type="ECO:0000256" key="2">
    <source>
        <dbReference type="ARBA" id="ARBA00022603"/>
    </source>
</evidence>
<dbReference type="GO" id="GO:0008757">
    <property type="term" value="F:S-adenosylmethionine-dependent methyltransferase activity"/>
    <property type="evidence" value="ECO:0007669"/>
    <property type="project" value="InterPro"/>
</dbReference>
<feature type="compositionally biased region" description="Low complexity" evidence="5">
    <location>
        <begin position="634"/>
        <end position="644"/>
    </location>
</feature>
<evidence type="ECO:0000256" key="4">
    <source>
        <dbReference type="ARBA" id="ARBA00023268"/>
    </source>
</evidence>
<gene>
    <name evidence="7" type="ORF">AQUCO_03400101v1</name>
</gene>
<keyword evidence="4" id="KW-0511">Multifunctional enzyme</keyword>
<dbReference type="FunCoup" id="A0A2G5CXG7">
    <property type="interactions" value="2961"/>
</dbReference>
<evidence type="ECO:0000256" key="1">
    <source>
        <dbReference type="ARBA" id="ARBA00008361"/>
    </source>
</evidence>